<evidence type="ECO:0000256" key="3">
    <source>
        <dbReference type="PROSITE-ProRule" id="PRU00236"/>
    </source>
</evidence>
<keyword evidence="3" id="KW-0862">Zinc</keyword>
<gene>
    <name evidence="5" type="ORF">ACFQQG_11790</name>
</gene>
<reference evidence="5 6" key="1">
    <citation type="journal article" date="2019" name="Int. J. Syst. Evol. Microbiol.">
        <title>The Global Catalogue of Microorganisms (GCM) 10K type strain sequencing project: providing services to taxonomists for standard genome sequencing and annotation.</title>
        <authorList>
            <consortium name="The Broad Institute Genomics Platform"/>
            <consortium name="The Broad Institute Genome Sequencing Center for Infectious Disease"/>
            <person name="Wu L."/>
            <person name="Ma J."/>
        </authorList>
    </citation>
    <scope>NUCLEOTIDE SEQUENCE [LARGE SCALE GENOMIC DNA]</scope>
    <source>
        <strain evidence="5 6">JCM 30072</strain>
    </source>
</reference>
<dbReference type="InterPro" id="IPR026591">
    <property type="entry name" value="Sirtuin_cat_small_dom_sf"/>
</dbReference>
<comment type="caution">
    <text evidence="5">The sequence shown here is derived from an EMBL/GenBank/DDBJ whole genome shotgun (WGS) entry which is preliminary data.</text>
</comment>
<feature type="binding site" evidence="3">
    <location>
        <position position="159"/>
    </location>
    <ligand>
        <name>Zn(2+)</name>
        <dbReference type="ChEBI" id="CHEBI:29105"/>
    </ligand>
</feature>
<evidence type="ECO:0000256" key="2">
    <source>
        <dbReference type="ARBA" id="ARBA00023027"/>
    </source>
</evidence>
<feature type="binding site" evidence="3">
    <location>
        <position position="134"/>
    </location>
    <ligand>
        <name>Zn(2+)</name>
        <dbReference type="ChEBI" id="CHEBI:29105"/>
    </ligand>
</feature>
<dbReference type="Gene3D" id="3.40.50.1220">
    <property type="entry name" value="TPP-binding domain"/>
    <property type="match status" value="1"/>
</dbReference>
<dbReference type="PROSITE" id="PS50305">
    <property type="entry name" value="SIRTUIN"/>
    <property type="match status" value="1"/>
</dbReference>
<dbReference type="PANTHER" id="PTHR11085">
    <property type="entry name" value="NAD-DEPENDENT PROTEIN DEACYLASE SIRTUIN-5, MITOCHONDRIAL-RELATED"/>
    <property type="match status" value="1"/>
</dbReference>
<dbReference type="EMBL" id="JBHSZI010000001">
    <property type="protein sequence ID" value="MFC7058735.1"/>
    <property type="molecule type" value="Genomic_DNA"/>
</dbReference>
<keyword evidence="6" id="KW-1185">Reference proteome</keyword>
<feature type="binding site" evidence="3">
    <location>
        <position position="156"/>
    </location>
    <ligand>
        <name>Zn(2+)</name>
        <dbReference type="ChEBI" id="CHEBI:29105"/>
    </ligand>
</feature>
<feature type="active site" description="Proton acceptor" evidence="3">
    <location>
        <position position="123"/>
    </location>
</feature>
<dbReference type="InterPro" id="IPR003000">
    <property type="entry name" value="Sirtuin"/>
</dbReference>
<dbReference type="InterPro" id="IPR050134">
    <property type="entry name" value="NAD-dep_sirtuin_deacylases"/>
</dbReference>
<dbReference type="AlphaFoldDB" id="A0ABD5W0E2"/>
<keyword evidence="2" id="KW-0520">NAD</keyword>
<dbReference type="Pfam" id="PF02146">
    <property type="entry name" value="SIR2"/>
    <property type="match status" value="1"/>
</dbReference>
<dbReference type="GO" id="GO:0046872">
    <property type="term" value="F:metal ion binding"/>
    <property type="evidence" value="ECO:0007669"/>
    <property type="project" value="UniProtKB-KW"/>
</dbReference>
<dbReference type="InterPro" id="IPR026590">
    <property type="entry name" value="Ssirtuin_cat_dom"/>
</dbReference>
<organism evidence="5 6">
    <name type="scientific">Halovenus salina</name>
    <dbReference type="NCBI Taxonomy" id="1510225"/>
    <lineage>
        <taxon>Archaea</taxon>
        <taxon>Methanobacteriati</taxon>
        <taxon>Methanobacteriota</taxon>
        <taxon>Stenosarchaea group</taxon>
        <taxon>Halobacteria</taxon>
        <taxon>Halobacteriales</taxon>
        <taxon>Haloarculaceae</taxon>
        <taxon>Halovenus</taxon>
    </lineage>
</organism>
<name>A0ABD5W0E2_9EURY</name>
<dbReference type="EC" id="2.3.1.286" evidence="5"/>
<evidence type="ECO:0000313" key="5">
    <source>
        <dbReference type="EMBL" id="MFC7058735.1"/>
    </source>
</evidence>
<accession>A0ABD5W0E2</accession>
<dbReference type="RefSeq" id="WP_382185656.1">
    <property type="nucleotide sequence ID" value="NZ_JBHSZI010000001.1"/>
</dbReference>
<dbReference type="SUPFAM" id="SSF52467">
    <property type="entry name" value="DHS-like NAD/FAD-binding domain"/>
    <property type="match status" value="1"/>
</dbReference>
<dbReference type="GO" id="GO:0034979">
    <property type="term" value="F:NAD-dependent protein lysine deacetylase activity"/>
    <property type="evidence" value="ECO:0007669"/>
    <property type="project" value="UniProtKB-EC"/>
</dbReference>
<keyword evidence="1 5" id="KW-0808">Transferase</keyword>
<evidence type="ECO:0000313" key="6">
    <source>
        <dbReference type="Proteomes" id="UP001596445"/>
    </source>
</evidence>
<feature type="binding site" evidence="3">
    <location>
        <position position="131"/>
    </location>
    <ligand>
        <name>Zn(2+)</name>
        <dbReference type="ChEBI" id="CHEBI:29105"/>
    </ligand>
</feature>
<sequence length="256" mass="27247">MTATDETIETIASELAAADHAVALTGAGVSTASGIPDFRSEGGVWDTFDPAEFRYGRFQADPAAFWERRVEMHETVYGGDIEPNVAHEALAELEAAGVLDVVVTQNVDGLHGAAGSETVVELHGNADRVVCEECGRRADAGPVRDRVTSGETPPRCRECQGLLKPDVVLFGEQLPRASLQMARDHARRADVFLAAGSSLSVEPAASLPRTATQATLVVVNLEETPVSAAADYELLADVTDVLPAMADAVRVRRRWG</sequence>
<dbReference type="PANTHER" id="PTHR11085:SF10">
    <property type="entry name" value="NAD-DEPENDENT PROTEIN DEACYLASE SIRTUIN-5, MITOCHONDRIAL-RELATED"/>
    <property type="match status" value="1"/>
</dbReference>
<keyword evidence="5" id="KW-0012">Acyltransferase</keyword>
<feature type="domain" description="Deacetylase sirtuin-type" evidence="4">
    <location>
        <begin position="1"/>
        <end position="256"/>
    </location>
</feature>
<proteinExistence type="predicted"/>
<dbReference type="NCBIfam" id="NF001753">
    <property type="entry name" value="PRK00481.1-3"/>
    <property type="match status" value="1"/>
</dbReference>
<evidence type="ECO:0000259" key="4">
    <source>
        <dbReference type="PROSITE" id="PS50305"/>
    </source>
</evidence>
<dbReference type="Gene3D" id="3.30.1600.10">
    <property type="entry name" value="SIR2/SIRT2 'Small Domain"/>
    <property type="match status" value="1"/>
</dbReference>
<dbReference type="InterPro" id="IPR029035">
    <property type="entry name" value="DHS-like_NAD/FAD-binding_dom"/>
</dbReference>
<keyword evidence="3" id="KW-0479">Metal-binding</keyword>
<dbReference type="Proteomes" id="UP001596445">
    <property type="component" value="Unassembled WGS sequence"/>
</dbReference>
<protein>
    <submittedName>
        <fullName evidence="5">NAD-dependent protein deacylase</fullName>
        <ecNumber evidence="5">2.3.1.286</ecNumber>
    </submittedName>
</protein>
<evidence type="ECO:0000256" key="1">
    <source>
        <dbReference type="ARBA" id="ARBA00022679"/>
    </source>
</evidence>
<dbReference type="CDD" id="cd01407">
    <property type="entry name" value="SIR2-fam"/>
    <property type="match status" value="1"/>
</dbReference>